<feature type="region of interest" description="Disordered" evidence="1">
    <location>
        <begin position="131"/>
        <end position="166"/>
    </location>
</feature>
<evidence type="ECO:0000313" key="3">
    <source>
        <dbReference type="Proteomes" id="UP001500967"/>
    </source>
</evidence>
<feature type="region of interest" description="Disordered" evidence="1">
    <location>
        <begin position="75"/>
        <end position="104"/>
    </location>
</feature>
<gene>
    <name evidence="2" type="ORF">GCM10009539_69790</name>
</gene>
<proteinExistence type="predicted"/>
<evidence type="ECO:0000313" key="2">
    <source>
        <dbReference type="EMBL" id="GAA0272429.1"/>
    </source>
</evidence>
<feature type="compositionally biased region" description="Basic and acidic residues" evidence="1">
    <location>
        <begin position="82"/>
        <end position="103"/>
    </location>
</feature>
<accession>A0ABP3EPC5</accession>
<keyword evidence="3" id="KW-1185">Reference proteome</keyword>
<comment type="caution">
    <text evidence="2">The sequence shown here is derived from an EMBL/GenBank/DDBJ whole genome shotgun (WGS) entry which is preliminary data.</text>
</comment>
<protein>
    <submittedName>
        <fullName evidence="2">Uncharacterized protein</fullName>
    </submittedName>
</protein>
<feature type="compositionally biased region" description="Polar residues" evidence="1">
    <location>
        <begin position="131"/>
        <end position="147"/>
    </location>
</feature>
<dbReference type="EMBL" id="BAAAGX010000032">
    <property type="protein sequence ID" value="GAA0272429.1"/>
    <property type="molecule type" value="Genomic_DNA"/>
</dbReference>
<organism evidence="2 3">
    <name type="scientific">Cryptosporangium japonicum</name>
    <dbReference type="NCBI Taxonomy" id="80872"/>
    <lineage>
        <taxon>Bacteria</taxon>
        <taxon>Bacillati</taxon>
        <taxon>Actinomycetota</taxon>
        <taxon>Actinomycetes</taxon>
        <taxon>Cryptosporangiales</taxon>
        <taxon>Cryptosporangiaceae</taxon>
        <taxon>Cryptosporangium</taxon>
    </lineage>
</organism>
<sequence>MTPSELDLLADYAEGLLEGTPDGELVAARIATDQEWSDAYRQLTMVAPGITAELAALPEIPMPTAVAASLDQALASAPAPTDEERPAPATDLTRRREEKERASRRWRVAGGWVAAAAVVGVLGLGVGQLTTSSGDDSAETSAASKNDSAPDVLSAPAAPPPTRVSGISYSTRELAQQARSLVLQPEAAAPRPSASAGPSRAPAASAAIPAALQRLTSPTELRNCLAALGITIEPLLVDYATLDGAPVVVVLTEDADPSRVAVVAAGPECGVDGNADERARSSYPR</sequence>
<reference evidence="3" key="1">
    <citation type="journal article" date="2019" name="Int. J. Syst. Evol. Microbiol.">
        <title>The Global Catalogue of Microorganisms (GCM) 10K type strain sequencing project: providing services to taxonomists for standard genome sequencing and annotation.</title>
        <authorList>
            <consortium name="The Broad Institute Genomics Platform"/>
            <consortium name="The Broad Institute Genome Sequencing Center for Infectious Disease"/>
            <person name="Wu L."/>
            <person name="Ma J."/>
        </authorList>
    </citation>
    <scope>NUCLEOTIDE SEQUENCE [LARGE SCALE GENOMIC DNA]</scope>
    <source>
        <strain evidence="3">JCM 10425</strain>
    </source>
</reference>
<evidence type="ECO:0000256" key="1">
    <source>
        <dbReference type="SAM" id="MobiDB-lite"/>
    </source>
</evidence>
<dbReference type="Proteomes" id="UP001500967">
    <property type="component" value="Unassembled WGS sequence"/>
</dbReference>
<name>A0ABP3EPC5_9ACTN</name>
<dbReference type="RefSeq" id="WP_344653217.1">
    <property type="nucleotide sequence ID" value="NZ_BAAAGX010000032.1"/>
</dbReference>